<dbReference type="OrthoDB" id="9764248at2"/>
<dbReference type="InterPro" id="IPR017972">
    <property type="entry name" value="Cyt_P450_CS"/>
</dbReference>
<dbReference type="PANTHER" id="PTHR24305:SF166">
    <property type="entry name" value="CYTOCHROME P450 12A4, MITOCHONDRIAL-RELATED"/>
    <property type="match status" value="1"/>
</dbReference>
<evidence type="ECO:0000313" key="6">
    <source>
        <dbReference type="Proteomes" id="UP000032680"/>
    </source>
</evidence>
<dbReference type="InterPro" id="IPR001128">
    <property type="entry name" value="Cyt_P450"/>
</dbReference>
<dbReference type="Pfam" id="PF00067">
    <property type="entry name" value="p450"/>
    <property type="match status" value="1"/>
</dbReference>
<feature type="binding site" description="axial binding residue" evidence="3">
    <location>
        <position position="397"/>
    </location>
    <ligand>
        <name>heme</name>
        <dbReference type="ChEBI" id="CHEBI:30413"/>
    </ligand>
    <ligandPart>
        <name>Fe</name>
        <dbReference type="ChEBI" id="CHEBI:18248"/>
    </ligandPart>
</feature>
<evidence type="ECO:0000256" key="3">
    <source>
        <dbReference type="PIRSR" id="PIRSR602401-1"/>
    </source>
</evidence>
<dbReference type="GO" id="GO:0005506">
    <property type="term" value="F:iron ion binding"/>
    <property type="evidence" value="ECO:0007669"/>
    <property type="project" value="InterPro"/>
</dbReference>
<keyword evidence="4" id="KW-0503">Monooxygenase</keyword>
<dbReference type="PRINTS" id="PR00385">
    <property type="entry name" value="P450"/>
</dbReference>
<keyword evidence="4" id="KW-0560">Oxidoreductase</keyword>
<keyword evidence="3 4" id="KW-0408">Iron</keyword>
<dbReference type="GO" id="GO:0016705">
    <property type="term" value="F:oxidoreductase activity, acting on paired donors, with incorporation or reduction of molecular oxygen"/>
    <property type="evidence" value="ECO:0007669"/>
    <property type="project" value="InterPro"/>
</dbReference>
<dbReference type="GO" id="GO:0004497">
    <property type="term" value="F:monooxygenase activity"/>
    <property type="evidence" value="ECO:0007669"/>
    <property type="project" value="UniProtKB-KW"/>
</dbReference>
<dbReference type="AlphaFoldDB" id="A0A0D6PB83"/>
<dbReference type="SUPFAM" id="SSF48264">
    <property type="entry name" value="Cytochrome P450"/>
    <property type="match status" value="1"/>
</dbReference>
<gene>
    <name evidence="5" type="ORF">Asru_0623_04</name>
</gene>
<sequence length="456" mass="49695">MNVFVPHVPQPPEAPLGFLAFLRAIRANALDMFTRAAYEEWTVTRRELGRVSMIVNAPEAIQRVLMTNADNYARTPAGRRILSPIIGNGLLLSEGEAWRLQRRTVAPALAPRMMPVLAAHIVAGAEETVAALARRGGGGVDLLTAMQHMALDIAGRSMFSLEMRAHGAEMRRLLMQYAERLARPYALDMLLPPGVPSPHDFFRRRFGAHWMRFMDGLIGARLAQPPADPPRDLFDALRLARDPETGEGFSRAALCDQTATMIIAGHETTGLTLFWSLWLLAQAPDVQARVAAEAAAAPLSPATAQEAIAALPCTRAVVNEVLRLYPPAYTIARMARAADRAGDLDIPAGATVLISPWVLHRHRRLWDAPEAFDPDRFMGPPPARFAYLPFGIGPRVCVGAQFALAEAVLGLACVVRAFDITLADGRPVIPRPVITTAPDHAPMFRLAPRAAVRRAA</sequence>
<keyword evidence="6" id="KW-1185">Reference proteome</keyword>
<evidence type="ECO:0000313" key="5">
    <source>
        <dbReference type="EMBL" id="GAN78109.1"/>
    </source>
</evidence>
<protein>
    <submittedName>
        <fullName evidence="5">Cytochrome P452</fullName>
    </submittedName>
</protein>
<dbReference type="InterPro" id="IPR036396">
    <property type="entry name" value="Cyt_P450_sf"/>
</dbReference>
<dbReference type="GO" id="GO:0020037">
    <property type="term" value="F:heme binding"/>
    <property type="evidence" value="ECO:0007669"/>
    <property type="project" value="InterPro"/>
</dbReference>
<comment type="cofactor">
    <cofactor evidence="1 3">
        <name>heme</name>
        <dbReference type="ChEBI" id="CHEBI:30413"/>
    </cofactor>
</comment>
<comment type="caution">
    <text evidence="5">The sequence shown here is derived from an EMBL/GenBank/DDBJ whole genome shotgun (WGS) entry which is preliminary data.</text>
</comment>
<dbReference type="InterPro" id="IPR002401">
    <property type="entry name" value="Cyt_P450_E_grp-I"/>
</dbReference>
<evidence type="ECO:0000256" key="1">
    <source>
        <dbReference type="ARBA" id="ARBA00001971"/>
    </source>
</evidence>
<name>A0A0D6PB83_9PROT</name>
<dbReference type="Gene3D" id="1.10.630.10">
    <property type="entry name" value="Cytochrome P450"/>
    <property type="match status" value="1"/>
</dbReference>
<dbReference type="EMBL" id="BANB01000623">
    <property type="protein sequence ID" value="GAN78109.1"/>
    <property type="molecule type" value="Genomic_DNA"/>
</dbReference>
<keyword evidence="3 4" id="KW-0349">Heme</keyword>
<accession>A0A0D6PB83</accession>
<proteinExistence type="inferred from homology"/>
<dbReference type="PROSITE" id="PS00086">
    <property type="entry name" value="CYTOCHROME_P450"/>
    <property type="match status" value="1"/>
</dbReference>
<reference evidence="5 6" key="1">
    <citation type="submission" date="2012-11" db="EMBL/GenBank/DDBJ databases">
        <title>Whole genome sequence of Acidisphaera rubrifaciens HS-AP3.</title>
        <authorList>
            <person name="Azuma Y."/>
            <person name="Higashiura N."/>
            <person name="Hirakawa H."/>
            <person name="Matsushita K."/>
        </authorList>
    </citation>
    <scope>NUCLEOTIDE SEQUENCE [LARGE SCALE GENOMIC DNA]</scope>
    <source>
        <strain evidence="5 6">HS-AP3</strain>
    </source>
</reference>
<dbReference type="Proteomes" id="UP000032680">
    <property type="component" value="Unassembled WGS sequence"/>
</dbReference>
<evidence type="ECO:0000256" key="2">
    <source>
        <dbReference type="ARBA" id="ARBA00010617"/>
    </source>
</evidence>
<dbReference type="InterPro" id="IPR050121">
    <property type="entry name" value="Cytochrome_P450_monoxygenase"/>
</dbReference>
<dbReference type="RefSeq" id="WP_048862518.1">
    <property type="nucleotide sequence ID" value="NZ_BANB01000623.1"/>
</dbReference>
<organism evidence="5 6">
    <name type="scientific">Acidisphaera rubrifaciens HS-AP3</name>
    <dbReference type="NCBI Taxonomy" id="1231350"/>
    <lineage>
        <taxon>Bacteria</taxon>
        <taxon>Pseudomonadati</taxon>
        <taxon>Pseudomonadota</taxon>
        <taxon>Alphaproteobacteria</taxon>
        <taxon>Acetobacterales</taxon>
        <taxon>Acetobacteraceae</taxon>
        <taxon>Acidisphaera</taxon>
    </lineage>
</organism>
<dbReference type="PANTHER" id="PTHR24305">
    <property type="entry name" value="CYTOCHROME P450"/>
    <property type="match status" value="1"/>
</dbReference>
<evidence type="ECO:0000256" key="4">
    <source>
        <dbReference type="RuleBase" id="RU000461"/>
    </source>
</evidence>
<keyword evidence="3 4" id="KW-0479">Metal-binding</keyword>
<comment type="similarity">
    <text evidence="2 4">Belongs to the cytochrome P450 family.</text>
</comment>
<dbReference type="PRINTS" id="PR00463">
    <property type="entry name" value="EP450I"/>
</dbReference>